<keyword evidence="1" id="KW-0812">Transmembrane</keyword>
<name>A0A1G2ISB4_9BACT</name>
<gene>
    <name evidence="3" type="ORF">A3G45_01295</name>
</gene>
<dbReference type="Pfam" id="PF21110">
    <property type="entry name" value="GlxA"/>
    <property type="match status" value="1"/>
</dbReference>
<evidence type="ECO:0000313" key="3">
    <source>
        <dbReference type="EMBL" id="OGZ77437.1"/>
    </source>
</evidence>
<dbReference type="Proteomes" id="UP000178632">
    <property type="component" value="Unassembled WGS sequence"/>
</dbReference>
<proteinExistence type="predicted"/>
<accession>A0A1G2ISB4</accession>
<evidence type="ECO:0000259" key="2">
    <source>
        <dbReference type="Pfam" id="PF21110"/>
    </source>
</evidence>
<keyword evidence="1" id="KW-1133">Transmembrane helix</keyword>
<keyword evidence="1" id="KW-0472">Membrane</keyword>
<evidence type="ECO:0000313" key="4">
    <source>
        <dbReference type="Proteomes" id="UP000178632"/>
    </source>
</evidence>
<sequence>MAKKIYDIKPPKIVKKIEDDIKSFIDGDKKNHIKKEPLKKGSKDNRRRKEKKFPLGKFLAGTGILVVVIAVYLFFKLPRADIQIWPKTDVLSFKETITADKTIDSNDLTNKVILALYLEEEKDGSQDFPATGSASNEGKATGTIKIYNKFDPPSSITLKTGTHFLSDSGKYFVTLQKIVVPAGKKQGAKITPGLITVKVEAAESGPGYNIKSAKFSVPKLSGTPYYYSIYAESTEAMAGGYTGKVKKITDDDIQGAKDVLTRKILDEAQNALKGNISSDYVLLDNAISGETVSSSSSVKSGTVADGFTYRTKVVARALIFKKSDIDKFAKDYVVFQMPDSKTLLEKSYSISYNSKSVDIQGGKIILDLDFSYKIYQNIDKNSLISSFGGMTASQINDSINNNFGDQVSKVKVNLWPFWVTKAPRSQKIINVELKFE</sequence>
<feature type="domain" description="GlxA-like beta barrel" evidence="2">
    <location>
        <begin position="139"/>
        <end position="222"/>
    </location>
</feature>
<comment type="caution">
    <text evidence="3">The sequence shown here is derived from an EMBL/GenBank/DDBJ whole genome shotgun (WGS) entry which is preliminary data.</text>
</comment>
<protein>
    <recommendedName>
        <fullName evidence="2">GlxA-like beta barrel domain-containing protein</fullName>
    </recommendedName>
</protein>
<reference evidence="3 4" key="1">
    <citation type="journal article" date="2016" name="Nat. Commun.">
        <title>Thousands of microbial genomes shed light on interconnected biogeochemical processes in an aquifer system.</title>
        <authorList>
            <person name="Anantharaman K."/>
            <person name="Brown C.T."/>
            <person name="Hug L.A."/>
            <person name="Sharon I."/>
            <person name="Castelle C.J."/>
            <person name="Probst A.J."/>
            <person name="Thomas B.C."/>
            <person name="Singh A."/>
            <person name="Wilkins M.J."/>
            <person name="Karaoz U."/>
            <person name="Brodie E.L."/>
            <person name="Williams K.H."/>
            <person name="Hubbard S.S."/>
            <person name="Banfield J.F."/>
        </authorList>
    </citation>
    <scope>NUCLEOTIDE SEQUENCE [LARGE SCALE GENOMIC DNA]</scope>
</reference>
<dbReference type="AlphaFoldDB" id="A0A1G2ISB4"/>
<dbReference type="EMBL" id="MHPE01000009">
    <property type="protein sequence ID" value="OGZ77437.1"/>
    <property type="molecule type" value="Genomic_DNA"/>
</dbReference>
<organism evidence="3 4">
    <name type="scientific">Candidatus Staskawiczbacteria bacterium RIFCSPLOWO2_12_FULL_37_15</name>
    <dbReference type="NCBI Taxonomy" id="1802218"/>
    <lineage>
        <taxon>Bacteria</taxon>
        <taxon>Candidatus Staskawicziibacteriota</taxon>
    </lineage>
</organism>
<evidence type="ECO:0000256" key="1">
    <source>
        <dbReference type="SAM" id="Phobius"/>
    </source>
</evidence>
<feature type="transmembrane region" description="Helical" evidence="1">
    <location>
        <begin position="55"/>
        <end position="75"/>
    </location>
</feature>
<dbReference type="InterPro" id="IPR049305">
    <property type="entry name" value="GlxA-like_b-barrel"/>
</dbReference>